<proteinExistence type="predicted"/>
<reference evidence="2 3" key="1">
    <citation type="submission" date="2011-10" db="EMBL/GenBank/DDBJ databases">
        <title>Whole genome sequence of Selenomonas ruminantium subsp. lactilytica TAM6421.</title>
        <authorList>
            <person name="Oguchi A."/>
            <person name="Ankai A."/>
            <person name="Kaneko J."/>
            <person name="Yamada-Narita S."/>
            <person name="Fukui S."/>
            <person name="Takahashi M."/>
            <person name="Onodera T."/>
            <person name="Kojima S."/>
            <person name="Fushimi T."/>
            <person name="Abe N."/>
            <person name="Kamio Y."/>
            <person name="Yamazaki S."/>
            <person name="Fujita N."/>
        </authorList>
    </citation>
    <scope>NUCLEOTIDE SEQUENCE [LARGE SCALE GENOMIC DNA]</scope>
    <source>
        <strain evidence="3">NBRC 103574 / TAM6421</strain>
        <plasmid evidence="2 3">pSRC2</plasmid>
    </source>
</reference>
<dbReference type="KEGG" id="sri:SELR_pSRC200790"/>
<evidence type="ECO:0000313" key="2">
    <source>
        <dbReference type="EMBL" id="BAL84613.1"/>
    </source>
</evidence>
<protein>
    <recommendedName>
        <fullName evidence="1">DUF4145 domain-containing protein</fullName>
    </recommendedName>
</protein>
<keyword evidence="2" id="KW-0614">Plasmid</keyword>
<dbReference type="RefSeq" id="WP_014430964.1">
    <property type="nucleotide sequence ID" value="NC_017076.1"/>
</dbReference>
<dbReference type="AlphaFoldDB" id="I0GV26"/>
<dbReference type="Pfam" id="PF13643">
    <property type="entry name" value="DUF4145"/>
    <property type="match status" value="1"/>
</dbReference>
<dbReference type="Proteomes" id="UP000007887">
    <property type="component" value="Plasmid pSRC2"/>
</dbReference>
<evidence type="ECO:0000259" key="1">
    <source>
        <dbReference type="Pfam" id="PF13643"/>
    </source>
</evidence>
<dbReference type="EMBL" id="AP012293">
    <property type="protein sequence ID" value="BAL84613.1"/>
    <property type="molecule type" value="Genomic_DNA"/>
</dbReference>
<geneLocation type="plasmid" evidence="2 3">
    <name>pSRC2</name>
</geneLocation>
<evidence type="ECO:0000313" key="3">
    <source>
        <dbReference type="Proteomes" id="UP000007887"/>
    </source>
</evidence>
<dbReference type="PATRIC" id="fig|927704.6.peg.3274"/>
<accession>I0GV26</accession>
<name>I0GV26_SELRL</name>
<feature type="domain" description="DUF4145" evidence="1">
    <location>
        <begin position="67"/>
        <end position="138"/>
    </location>
</feature>
<dbReference type="InterPro" id="IPR025285">
    <property type="entry name" value="DUF4145"/>
</dbReference>
<gene>
    <name evidence="2" type="ordered locus">SELR_pSRC200790</name>
</gene>
<dbReference type="HOGENOM" id="CLU_1495216_0_0_9"/>
<sequence>MSFINEVIEIGKILCGKDDSCLEFDYMLKHDLEEDKKRRESVPKEIQYLYRYNKKIAEILPKAYYNSSEERCLFLRQALEEFISSYELHSDKMNLSNKICYLQNKRIITDNIADKCHYIRKITNKGVHNSKVEISEINSCGKLLVDIILYKWPHSGEIIELDFDKVLKEIKEQKEMKSLN</sequence>
<organism evidence="2 3">
    <name type="scientific">Selenomonas ruminantium subsp. lactilytica (strain NBRC 103574 / TAM6421)</name>
    <dbReference type="NCBI Taxonomy" id="927704"/>
    <lineage>
        <taxon>Bacteria</taxon>
        <taxon>Bacillati</taxon>
        <taxon>Bacillota</taxon>
        <taxon>Negativicutes</taxon>
        <taxon>Selenomonadales</taxon>
        <taxon>Selenomonadaceae</taxon>
        <taxon>Selenomonas</taxon>
    </lineage>
</organism>